<evidence type="ECO:0000256" key="1">
    <source>
        <dbReference type="SAM" id="MobiDB-lite"/>
    </source>
</evidence>
<keyword evidence="3" id="KW-1185">Reference proteome</keyword>
<feature type="compositionally biased region" description="Basic and acidic residues" evidence="1">
    <location>
        <begin position="113"/>
        <end position="143"/>
    </location>
</feature>
<feature type="region of interest" description="Disordered" evidence="1">
    <location>
        <begin position="107"/>
        <end position="143"/>
    </location>
</feature>
<evidence type="ECO:0000313" key="3">
    <source>
        <dbReference type="Proteomes" id="UP000078542"/>
    </source>
</evidence>
<sequence length="156" mass="18102">MKERERERKREKEREKERKRERERERERESARKGKRRAEIAEDGKTRAGIISRISSRYIHASLYRRLTRGCTRRRGFSRIASRAIPSALDPRTSTTGPLGIARNCSRRKRYSRQGDARDERGLGRMESKPTGKAGGDETKGGIEHHKRRVSLCVLG</sequence>
<reference evidence="2 3" key="1">
    <citation type="submission" date="2016-03" db="EMBL/GenBank/DDBJ databases">
        <title>Cyphomyrmex costatus WGS genome.</title>
        <authorList>
            <person name="Nygaard S."/>
            <person name="Hu H."/>
            <person name="Boomsma J."/>
            <person name="Zhang G."/>
        </authorList>
    </citation>
    <scope>NUCLEOTIDE SEQUENCE [LARGE SCALE GENOMIC DNA]</scope>
    <source>
        <strain evidence="2">MS0001</strain>
        <tissue evidence="2">Whole body</tissue>
    </source>
</reference>
<evidence type="ECO:0000313" key="2">
    <source>
        <dbReference type="EMBL" id="KYM95945.1"/>
    </source>
</evidence>
<dbReference type="Proteomes" id="UP000078542">
    <property type="component" value="Unassembled WGS sequence"/>
</dbReference>
<dbReference type="AlphaFoldDB" id="A0A195C5N8"/>
<gene>
    <name evidence="2" type="ORF">ALC62_13393</name>
</gene>
<protein>
    <submittedName>
        <fullName evidence="2">Uncharacterized protein</fullName>
    </submittedName>
</protein>
<proteinExistence type="predicted"/>
<accession>A0A195C5N8</accession>
<feature type="region of interest" description="Disordered" evidence="1">
    <location>
        <begin position="1"/>
        <end position="44"/>
    </location>
</feature>
<organism evidence="2 3">
    <name type="scientific">Cyphomyrmex costatus</name>
    <dbReference type="NCBI Taxonomy" id="456900"/>
    <lineage>
        <taxon>Eukaryota</taxon>
        <taxon>Metazoa</taxon>
        <taxon>Ecdysozoa</taxon>
        <taxon>Arthropoda</taxon>
        <taxon>Hexapoda</taxon>
        <taxon>Insecta</taxon>
        <taxon>Pterygota</taxon>
        <taxon>Neoptera</taxon>
        <taxon>Endopterygota</taxon>
        <taxon>Hymenoptera</taxon>
        <taxon>Apocrita</taxon>
        <taxon>Aculeata</taxon>
        <taxon>Formicoidea</taxon>
        <taxon>Formicidae</taxon>
        <taxon>Myrmicinae</taxon>
        <taxon>Cyphomyrmex</taxon>
    </lineage>
</organism>
<dbReference type="EMBL" id="KQ978251">
    <property type="protein sequence ID" value="KYM95945.1"/>
    <property type="molecule type" value="Genomic_DNA"/>
</dbReference>
<name>A0A195C5N8_9HYME</name>